<feature type="region of interest" description="Disordered" evidence="1">
    <location>
        <begin position="160"/>
        <end position="180"/>
    </location>
</feature>
<gene>
    <name evidence="2" type="ordered locus">Bind_3364</name>
</gene>
<reference evidence="2 3" key="2">
    <citation type="journal article" date="2010" name="J. Bacteriol.">
        <title>Complete genome sequence of Beijerinckia indica subsp. indica.</title>
        <authorList>
            <person name="Tamas I."/>
            <person name="Dedysh S.N."/>
            <person name="Liesack W."/>
            <person name="Stott M.B."/>
            <person name="Alam M."/>
            <person name="Murrell J.C."/>
            <person name="Dunfield P.F."/>
        </authorList>
    </citation>
    <scope>NUCLEOTIDE SEQUENCE [LARGE SCALE GENOMIC DNA]</scope>
    <source>
        <strain evidence="3">ATCC 9039 / DSM 1715 / NCIMB 8712</strain>
    </source>
</reference>
<evidence type="ECO:0000313" key="2">
    <source>
        <dbReference type="EMBL" id="ACB96921.1"/>
    </source>
</evidence>
<organism evidence="2 3">
    <name type="scientific">Beijerinckia indica subsp. indica (strain ATCC 9039 / DSM 1715 / NCIMB 8712)</name>
    <dbReference type="NCBI Taxonomy" id="395963"/>
    <lineage>
        <taxon>Bacteria</taxon>
        <taxon>Pseudomonadati</taxon>
        <taxon>Pseudomonadota</taxon>
        <taxon>Alphaproteobacteria</taxon>
        <taxon>Hyphomicrobiales</taxon>
        <taxon>Beijerinckiaceae</taxon>
        <taxon>Beijerinckia</taxon>
    </lineage>
</organism>
<protein>
    <submittedName>
        <fullName evidence="2">Uncharacterized protein</fullName>
    </submittedName>
</protein>
<name>B2IDY9_BEII9</name>
<dbReference type="Proteomes" id="UP000001695">
    <property type="component" value="Chromosome"/>
</dbReference>
<dbReference type="HOGENOM" id="CLU_1286686_0_0_5"/>
<dbReference type="STRING" id="395963.Bind_3364"/>
<accession>B2IDY9</accession>
<evidence type="ECO:0000256" key="1">
    <source>
        <dbReference type="SAM" id="MobiDB-lite"/>
    </source>
</evidence>
<dbReference type="AlphaFoldDB" id="B2IDY9"/>
<sequence>MRAESALMATKSSATFGLANGSAVGKSFQDARIQEIWFDELAIIIPACSLPACPRPEGRGLGFVLHFSTVIWHFNAKIPDSDPWFLFECSLFQTVSEHSRMAQRSFLMTDATRSPRRPKTHPPQLFSWMRRISHPAGPFDPQTAEATHVRHIIPARSIPIDQARGHTDPAPKHLPHSPPDRCKQFQASFREFRIEDLSSPLLLLADRIRDRQTA</sequence>
<keyword evidence="3" id="KW-1185">Reference proteome</keyword>
<reference evidence="3" key="1">
    <citation type="submission" date="2008-03" db="EMBL/GenBank/DDBJ databases">
        <title>Complete sequence of chromosome of Beijerinckia indica subsp. indica ATCC 9039.</title>
        <authorList>
            <consortium name="US DOE Joint Genome Institute"/>
            <person name="Copeland A."/>
            <person name="Lucas S."/>
            <person name="Lapidus A."/>
            <person name="Glavina del Rio T."/>
            <person name="Dalin E."/>
            <person name="Tice H."/>
            <person name="Bruce D."/>
            <person name="Goodwin L."/>
            <person name="Pitluck S."/>
            <person name="LaButti K."/>
            <person name="Schmutz J."/>
            <person name="Larimer F."/>
            <person name="Land M."/>
            <person name="Hauser L."/>
            <person name="Kyrpides N."/>
            <person name="Mikhailova N."/>
            <person name="Dunfield P.F."/>
            <person name="Dedysh S.N."/>
            <person name="Liesack W."/>
            <person name="Saw J.H."/>
            <person name="Alam M."/>
            <person name="Chen Y."/>
            <person name="Murrell J.C."/>
            <person name="Richardson P."/>
        </authorList>
    </citation>
    <scope>NUCLEOTIDE SEQUENCE [LARGE SCALE GENOMIC DNA]</scope>
    <source>
        <strain evidence="3">ATCC 9039 / DSM 1715 / NCIMB 8712</strain>
    </source>
</reference>
<dbReference type="KEGG" id="bid:Bind_3364"/>
<proteinExistence type="predicted"/>
<dbReference type="EMBL" id="CP001016">
    <property type="protein sequence ID" value="ACB96921.1"/>
    <property type="molecule type" value="Genomic_DNA"/>
</dbReference>
<evidence type="ECO:0000313" key="3">
    <source>
        <dbReference type="Proteomes" id="UP000001695"/>
    </source>
</evidence>